<feature type="chain" id="PRO_5001729744" description="DOMON domain-containing protein" evidence="2">
    <location>
        <begin position="18"/>
        <end position="254"/>
    </location>
</feature>
<proteinExistence type="predicted"/>
<reference evidence="3 4" key="1">
    <citation type="submission" date="2014-06" db="EMBL/GenBank/DDBJ databases">
        <authorList>
            <person name="Swart Estienne"/>
        </authorList>
    </citation>
    <scope>NUCLEOTIDE SEQUENCE [LARGE SCALE GENOMIC DNA]</scope>
    <source>
        <strain evidence="3 4">130c</strain>
    </source>
</reference>
<sequence>MRVLIFPVLTTLFTTQAATVIFRSDEPQYRADYNVDATDPNNPQLFVQLELLNYDISNWTNTDGGEGVMMGIGLGTQVWGQSDLIICNYTQNASLTVEKFNCFDYHVLEDGTVMLDDQQDIQSVFNPYPFENRTVTLTVTSTNSSTNETIVTEVNQTKADFIVSFVRNLQTNDSMDTQLSRGVIDSYWVYGPIFANQINVSQQASVPGHFGGSQLDLSEPQQPVTSTPNSGSGNLLYSSCFALIGMLIMLSMQI</sequence>
<feature type="signal peptide" evidence="2">
    <location>
        <begin position="1"/>
        <end position="17"/>
    </location>
</feature>
<dbReference type="EMBL" id="CCKQ01015168">
    <property type="protein sequence ID" value="CDW86968.1"/>
    <property type="molecule type" value="Genomic_DNA"/>
</dbReference>
<evidence type="ECO:0000313" key="4">
    <source>
        <dbReference type="Proteomes" id="UP000039865"/>
    </source>
</evidence>
<keyword evidence="2" id="KW-0732">Signal</keyword>
<evidence type="ECO:0000256" key="2">
    <source>
        <dbReference type="SAM" id="SignalP"/>
    </source>
</evidence>
<accession>A0A078B1C2</accession>
<feature type="region of interest" description="Disordered" evidence="1">
    <location>
        <begin position="211"/>
        <end position="230"/>
    </location>
</feature>
<name>A0A078B1C2_STYLE</name>
<organism evidence="3 4">
    <name type="scientific">Stylonychia lemnae</name>
    <name type="common">Ciliate</name>
    <dbReference type="NCBI Taxonomy" id="5949"/>
    <lineage>
        <taxon>Eukaryota</taxon>
        <taxon>Sar</taxon>
        <taxon>Alveolata</taxon>
        <taxon>Ciliophora</taxon>
        <taxon>Intramacronucleata</taxon>
        <taxon>Spirotrichea</taxon>
        <taxon>Stichotrichia</taxon>
        <taxon>Sporadotrichida</taxon>
        <taxon>Oxytrichidae</taxon>
        <taxon>Stylonychinae</taxon>
        <taxon>Stylonychia</taxon>
    </lineage>
</organism>
<keyword evidence="4" id="KW-1185">Reference proteome</keyword>
<evidence type="ECO:0000256" key="1">
    <source>
        <dbReference type="SAM" id="MobiDB-lite"/>
    </source>
</evidence>
<evidence type="ECO:0000313" key="3">
    <source>
        <dbReference type="EMBL" id="CDW86968.1"/>
    </source>
</evidence>
<feature type="compositionally biased region" description="Polar residues" evidence="1">
    <location>
        <begin position="215"/>
        <end position="230"/>
    </location>
</feature>
<evidence type="ECO:0008006" key="5">
    <source>
        <dbReference type="Google" id="ProtNLM"/>
    </source>
</evidence>
<dbReference type="Proteomes" id="UP000039865">
    <property type="component" value="Unassembled WGS sequence"/>
</dbReference>
<protein>
    <recommendedName>
        <fullName evidence="5">DOMON domain-containing protein</fullName>
    </recommendedName>
</protein>
<dbReference type="InParanoid" id="A0A078B1C2"/>
<gene>
    <name evidence="3" type="primary">Contig9060.g9693</name>
    <name evidence="3" type="ORF">STYLEM_16069</name>
</gene>
<dbReference type="AlphaFoldDB" id="A0A078B1C2"/>